<feature type="domain" description="Lipid/polyisoprenoid-binding YceI-like" evidence="1">
    <location>
        <begin position="19"/>
        <end position="176"/>
    </location>
</feature>
<dbReference type="PANTHER" id="PTHR34406">
    <property type="entry name" value="PROTEIN YCEI"/>
    <property type="match status" value="1"/>
</dbReference>
<accession>A0ABV8QQQ7</accession>
<evidence type="ECO:0000313" key="2">
    <source>
        <dbReference type="EMBL" id="MFC4261970.1"/>
    </source>
</evidence>
<dbReference type="Gene3D" id="2.40.128.110">
    <property type="entry name" value="Lipid/polyisoprenoid-binding, YceI-like"/>
    <property type="match status" value="1"/>
</dbReference>
<dbReference type="Proteomes" id="UP001595907">
    <property type="component" value="Unassembled WGS sequence"/>
</dbReference>
<dbReference type="EMBL" id="JBHSCZ010000001">
    <property type="protein sequence ID" value="MFC4261970.1"/>
    <property type="molecule type" value="Genomic_DNA"/>
</dbReference>
<sequence length="178" mass="19517">MKFVMCIICCCCLQAFGQKYQLVNEASKCHFEIKNFGINTGGDIGGINGFINLNPQLLGYATVNVTLQVATIDTDNKARDQHLKKEDYFDVANYPTMQLVSTQILATTQPHHYILKGNLTIKNKTVAVEFPFVVTQKNDGIFLTGGFTINRQTFGVGGSSAVLSNKVKISINAFAKAL</sequence>
<keyword evidence="3" id="KW-1185">Reference proteome</keyword>
<dbReference type="PANTHER" id="PTHR34406:SF1">
    <property type="entry name" value="PROTEIN YCEI"/>
    <property type="match status" value="1"/>
</dbReference>
<evidence type="ECO:0000313" key="3">
    <source>
        <dbReference type="Proteomes" id="UP001595907"/>
    </source>
</evidence>
<dbReference type="RefSeq" id="WP_379707237.1">
    <property type="nucleotide sequence ID" value="NZ_JBHSCZ010000001.1"/>
</dbReference>
<comment type="caution">
    <text evidence="2">The sequence shown here is derived from an EMBL/GenBank/DDBJ whole genome shotgun (WGS) entry which is preliminary data.</text>
</comment>
<dbReference type="SMART" id="SM00867">
    <property type="entry name" value="YceI"/>
    <property type="match status" value="1"/>
</dbReference>
<organism evidence="2 3">
    <name type="scientific">Ferruginibacter yonginensis</name>
    <dbReference type="NCBI Taxonomy" id="1310416"/>
    <lineage>
        <taxon>Bacteria</taxon>
        <taxon>Pseudomonadati</taxon>
        <taxon>Bacteroidota</taxon>
        <taxon>Chitinophagia</taxon>
        <taxon>Chitinophagales</taxon>
        <taxon>Chitinophagaceae</taxon>
        <taxon>Ferruginibacter</taxon>
    </lineage>
</organism>
<name>A0ABV8QQQ7_9BACT</name>
<dbReference type="Pfam" id="PF04264">
    <property type="entry name" value="YceI"/>
    <property type="match status" value="1"/>
</dbReference>
<gene>
    <name evidence="2" type="ORF">ACFOWM_03705</name>
</gene>
<dbReference type="InterPro" id="IPR007372">
    <property type="entry name" value="Lipid/polyisoprenoid-bd_YceI"/>
</dbReference>
<protein>
    <submittedName>
        <fullName evidence="2">YceI family protein</fullName>
    </submittedName>
</protein>
<dbReference type="InterPro" id="IPR036761">
    <property type="entry name" value="TTHA0802/YceI-like_sf"/>
</dbReference>
<proteinExistence type="predicted"/>
<evidence type="ECO:0000259" key="1">
    <source>
        <dbReference type="SMART" id="SM00867"/>
    </source>
</evidence>
<dbReference type="SUPFAM" id="SSF101874">
    <property type="entry name" value="YceI-like"/>
    <property type="match status" value="1"/>
</dbReference>
<reference evidence="3" key="1">
    <citation type="journal article" date="2019" name="Int. J. Syst. Evol. Microbiol.">
        <title>The Global Catalogue of Microorganisms (GCM) 10K type strain sequencing project: providing services to taxonomists for standard genome sequencing and annotation.</title>
        <authorList>
            <consortium name="The Broad Institute Genomics Platform"/>
            <consortium name="The Broad Institute Genome Sequencing Center for Infectious Disease"/>
            <person name="Wu L."/>
            <person name="Ma J."/>
        </authorList>
    </citation>
    <scope>NUCLEOTIDE SEQUENCE [LARGE SCALE GENOMIC DNA]</scope>
    <source>
        <strain evidence="3">CECT 8289</strain>
    </source>
</reference>